<dbReference type="GO" id="GO:0006801">
    <property type="term" value="P:superoxide metabolic process"/>
    <property type="evidence" value="ECO:0007669"/>
    <property type="project" value="InterPro"/>
</dbReference>
<feature type="compositionally biased region" description="Low complexity" evidence="2">
    <location>
        <begin position="33"/>
        <end position="48"/>
    </location>
</feature>
<dbReference type="InterPro" id="IPR036423">
    <property type="entry name" value="SOD-like_Cu/Zn_dom_sf"/>
</dbReference>
<dbReference type="GO" id="GO:0046872">
    <property type="term" value="F:metal ion binding"/>
    <property type="evidence" value="ECO:0007669"/>
    <property type="project" value="InterPro"/>
</dbReference>
<feature type="region of interest" description="Disordered" evidence="2">
    <location>
        <begin position="26"/>
        <end position="54"/>
    </location>
</feature>
<feature type="chain" id="PRO_5032687718" evidence="3">
    <location>
        <begin position="28"/>
        <end position="174"/>
    </location>
</feature>
<keyword evidence="5" id="KW-1185">Reference proteome</keyword>
<comment type="similarity">
    <text evidence="1">Belongs to the Cu-Zn superoxide dismutase family.</text>
</comment>
<evidence type="ECO:0000256" key="1">
    <source>
        <dbReference type="ARBA" id="ARBA00010457"/>
    </source>
</evidence>
<organism evidence="4 5">
    <name type="scientific">Pseudonocardia bannensis</name>
    <dbReference type="NCBI Taxonomy" id="630973"/>
    <lineage>
        <taxon>Bacteria</taxon>
        <taxon>Bacillati</taxon>
        <taxon>Actinomycetota</taxon>
        <taxon>Actinomycetes</taxon>
        <taxon>Pseudonocardiales</taxon>
        <taxon>Pseudonocardiaceae</taxon>
        <taxon>Pseudonocardia</taxon>
    </lineage>
</organism>
<dbReference type="SUPFAM" id="SSF49329">
    <property type="entry name" value="Cu,Zn superoxide dismutase-like"/>
    <property type="match status" value="1"/>
</dbReference>
<dbReference type="Gene3D" id="2.60.40.200">
    <property type="entry name" value="Superoxide dismutase, copper/zinc binding domain"/>
    <property type="match status" value="1"/>
</dbReference>
<proteinExistence type="inferred from homology"/>
<evidence type="ECO:0000313" key="5">
    <source>
        <dbReference type="Proteomes" id="UP000586918"/>
    </source>
</evidence>
<accession>A0A848DJA5</accession>
<dbReference type="AlphaFoldDB" id="A0A848DJA5"/>
<protein>
    <submittedName>
        <fullName evidence="4">Superoxide dismutase family protein</fullName>
    </submittedName>
</protein>
<comment type="caution">
    <text evidence="4">The sequence shown here is derived from an EMBL/GenBank/DDBJ whole genome shotgun (WGS) entry which is preliminary data.</text>
</comment>
<evidence type="ECO:0000256" key="3">
    <source>
        <dbReference type="SAM" id="SignalP"/>
    </source>
</evidence>
<dbReference type="PROSITE" id="PS51257">
    <property type="entry name" value="PROKAR_LIPOPROTEIN"/>
    <property type="match status" value="1"/>
</dbReference>
<feature type="signal peptide" evidence="3">
    <location>
        <begin position="1"/>
        <end position="27"/>
    </location>
</feature>
<dbReference type="RefSeq" id="WP_169413494.1">
    <property type="nucleotide sequence ID" value="NZ_JAAXKZ010000048.1"/>
</dbReference>
<dbReference type="EMBL" id="JAAXKZ010000048">
    <property type="protein sequence ID" value="NMH92787.1"/>
    <property type="molecule type" value="Genomic_DNA"/>
</dbReference>
<dbReference type="Proteomes" id="UP000586918">
    <property type="component" value="Unassembled WGS sequence"/>
</dbReference>
<name>A0A848DJA5_9PSEU</name>
<evidence type="ECO:0000313" key="4">
    <source>
        <dbReference type="EMBL" id="NMH92787.1"/>
    </source>
</evidence>
<sequence length="174" mass="17212">MRTGALVSAAAVGLALLAGCGSTPEPAAGHPTGAGDPQAVPAAAVPGGRLSSGPFTLLPTAPQGYEGVAGTAEMARHDGGTTVTVTFTGLRPDTDYVSHVHSGQCAEGGGPHFRIDPAGSEMPPNEIHLKFRSDASGAATATAENPTVVGADARAVVVHPADLMDNRVACAPLS</sequence>
<evidence type="ECO:0000256" key="2">
    <source>
        <dbReference type="SAM" id="MobiDB-lite"/>
    </source>
</evidence>
<reference evidence="4 5" key="1">
    <citation type="submission" date="2020-04" db="EMBL/GenBank/DDBJ databases">
        <authorList>
            <person name="Klaysubun C."/>
            <person name="Duangmal K."/>
            <person name="Lipun K."/>
        </authorList>
    </citation>
    <scope>NUCLEOTIDE SEQUENCE [LARGE SCALE GENOMIC DNA]</scope>
    <source>
        <strain evidence="4 5">DSM 45300</strain>
    </source>
</reference>
<keyword evidence="3" id="KW-0732">Signal</keyword>
<gene>
    <name evidence="4" type="ORF">HF519_14640</name>
</gene>